<feature type="compositionally biased region" description="Basic residues" evidence="1">
    <location>
        <begin position="69"/>
        <end position="78"/>
    </location>
</feature>
<gene>
    <name evidence="2" type="ORF">E1161_00080</name>
</gene>
<organism evidence="2 3">
    <name type="scientific">Saccharopolyspora aridisoli</name>
    <dbReference type="NCBI Taxonomy" id="2530385"/>
    <lineage>
        <taxon>Bacteria</taxon>
        <taxon>Bacillati</taxon>
        <taxon>Actinomycetota</taxon>
        <taxon>Actinomycetes</taxon>
        <taxon>Pseudonocardiales</taxon>
        <taxon>Pseudonocardiaceae</taxon>
        <taxon>Saccharopolyspora</taxon>
    </lineage>
</organism>
<evidence type="ECO:0000256" key="1">
    <source>
        <dbReference type="SAM" id="MobiDB-lite"/>
    </source>
</evidence>
<sequence>MGGDGPLPLPRSASPAGGRGGLGALEDRRHAVLREFAELTSAVWLRSDDQADPTEEGPATDLVETCSTLRRRRQQLDA</sequence>
<dbReference type="OrthoDB" id="3783612at2"/>
<comment type="caution">
    <text evidence="2">The sequence shown here is derived from an EMBL/GenBank/DDBJ whole genome shotgun (WGS) entry which is preliminary data.</text>
</comment>
<dbReference type="EMBL" id="SMKV01000001">
    <property type="protein sequence ID" value="TDC96676.1"/>
    <property type="molecule type" value="Genomic_DNA"/>
</dbReference>
<name>A0A4R4V0Z3_9PSEU</name>
<keyword evidence="3" id="KW-1185">Reference proteome</keyword>
<dbReference type="RefSeq" id="WP_132618206.1">
    <property type="nucleotide sequence ID" value="NZ_SMKV01000001.1"/>
</dbReference>
<evidence type="ECO:0000313" key="2">
    <source>
        <dbReference type="EMBL" id="TDC96676.1"/>
    </source>
</evidence>
<dbReference type="Proteomes" id="UP000294744">
    <property type="component" value="Unassembled WGS sequence"/>
</dbReference>
<feature type="region of interest" description="Disordered" evidence="1">
    <location>
        <begin position="47"/>
        <end position="78"/>
    </location>
</feature>
<feature type="region of interest" description="Disordered" evidence="1">
    <location>
        <begin position="1"/>
        <end position="23"/>
    </location>
</feature>
<proteinExistence type="predicted"/>
<reference evidence="2 3" key="1">
    <citation type="submission" date="2019-03" db="EMBL/GenBank/DDBJ databases">
        <title>Draft genome sequences of novel Actinobacteria.</title>
        <authorList>
            <person name="Sahin N."/>
            <person name="Ay H."/>
            <person name="Saygin H."/>
        </authorList>
    </citation>
    <scope>NUCLEOTIDE SEQUENCE [LARGE SCALE GENOMIC DNA]</scope>
    <source>
        <strain evidence="2 3">16K404</strain>
    </source>
</reference>
<evidence type="ECO:0000313" key="3">
    <source>
        <dbReference type="Proteomes" id="UP000294744"/>
    </source>
</evidence>
<accession>A0A4R4V0Z3</accession>
<dbReference type="AlphaFoldDB" id="A0A4R4V0Z3"/>
<protein>
    <submittedName>
        <fullName evidence="2">Uncharacterized protein</fullName>
    </submittedName>
</protein>